<proteinExistence type="predicted"/>
<dbReference type="PROSITE" id="PS51257">
    <property type="entry name" value="PROKAR_LIPOPROTEIN"/>
    <property type="match status" value="1"/>
</dbReference>
<protein>
    <recommendedName>
        <fullName evidence="3">Lipoprotein</fullName>
    </recommendedName>
</protein>
<dbReference type="Proteomes" id="UP000317557">
    <property type="component" value="Unassembled WGS sequence"/>
</dbReference>
<evidence type="ECO:0008006" key="3">
    <source>
        <dbReference type="Google" id="ProtNLM"/>
    </source>
</evidence>
<dbReference type="OrthoDB" id="6710549at2"/>
<name>A0A521CUG7_9BACT</name>
<keyword evidence="2" id="KW-1185">Reference proteome</keyword>
<dbReference type="AlphaFoldDB" id="A0A521CUG7"/>
<dbReference type="EMBL" id="FXTP01000006">
    <property type="protein sequence ID" value="SMO63099.1"/>
    <property type="molecule type" value="Genomic_DNA"/>
</dbReference>
<evidence type="ECO:0000313" key="2">
    <source>
        <dbReference type="Proteomes" id="UP000317557"/>
    </source>
</evidence>
<dbReference type="RefSeq" id="WP_142454142.1">
    <property type="nucleotide sequence ID" value="NZ_FXTP01000006.1"/>
</dbReference>
<evidence type="ECO:0000313" key="1">
    <source>
        <dbReference type="EMBL" id="SMO63099.1"/>
    </source>
</evidence>
<sequence length="131" mass="15286">MNKLISIFLVLVVITGCGLFNTGQDESKTCDEQFFEEIRSKKSLPISITYDIRYSNEENLSEEKVLKQRERIKETHAKFLKSLEGFEFSSVRKSDYFPWISMFVNDEKTLSFVCSNKLVLDVRKTEFGSPY</sequence>
<reference evidence="1 2" key="1">
    <citation type="submission" date="2017-05" db="EMBL/GenBank/DDBJ databases">
        <authorList>
            <person name="Varghese N."/>
            <person name="Submissions S."/>
        </authorList>
    </citation>
    <scope>NUCLEOTIDE SEQUENCE [LARGE SCALE GENOMIC DNA]</scope>
    <source>
        <strain evidence="1 2">DSM 21985</strain>
    </source>
</reference>
<gene>
    <name evidence="1" type="ORF">SAMN06265219_106114</name>
</gene>
<accession>A0A521CUG7</accession>
<organism evidence="1 2">
    <name type="scientific">Gracilimonas mengyeensis</name>
    <dbReference type="NCBI Taxonomy" id="1302730"/>
    <lineage>
        <taxon>Bacteria</taxon>
        <taxon>Pseudomonadati</taxon>
        <taxon>Balneolota</taxon>
        <taxon>Balneolia</taxon>
        <taxon>Balneolales</taxon>
        <taxon>Balneolaceae</taxon>
        <taxon>Gracilimonas</taxon>
    </lineage>
</organism>